<dbReference type="Pfam" id="PF00561">
    <property type="entry name" value="Abhydrolase_1"/>
    <property type="match status" value="1"/>
</dbReference>
<evidence type="ECO:0000313" key="3">
    <source>
        <dbReference type="EMBL" id="GGM04227.1"/>
    </source>
</evidence>
<keyword evidence="4" id="KW-1185">Reference proteome</keyword>
<dbReference type="Gene3D" id="3.40.50.1820">
    <property type="entry name" value="alpha/beta hydrolase"/>
    <property type="match status" value="1"/>
</dbReference>
<dbReference type="Proteomes" id="UP000649829">
    <property type="component" value="Unassembled WGS sequence"/>
</dbReference>
<dbReference type="EMBL" id="BMLF01000002">
    <property type="protein sequence ID" value="GGM04227.1"/>
    <property type="molecule type" value="Genomic_DNA"/>
</dbReference>
<dbReference type="GO" id="GO:0016020">
    <property type="term" value="C:membrane"/>
    <property type="evidence" value="ECO:0007669"/>
    <property type="project" value="TreeGrafter"/>
</dbReference>
<dbReference type="RefSeq" id="WP_028287418.1">
    <property type="nucleotide sequence ID" value="NZ_BMLF01000002.1"/>
</dbReference>
<dbReference type="NCBIfam" id="TIGR02427">
    <property type="entry name" value="protocat_pcaD"/>
    <property type="match status" value="1"/>
</dbReference>
<proteinExistence type="predicted"/>
<reference evidence="3" key="1">
    <citation type="journal article" date="2014" name="Int. J. Syst. Evol. Microbiol.">
        <title>Complete genome sequence of Corynebacterium casei LMG S-19264T (=DSM 44701T), isolated from a smear-ripened cheese.</title>
        <authorList>
            <consortium name="US DOE Joint Genome Institute (JGI-PGF)"/>
            <person name="Walter F."/>
            <person name="Albersmeier A."/>
            <person name="Kalinowski J."/>
            <person name="Ruckert C."/>
        </authorList>
    </citation>
    <scope>NUCLEOTIDE SEQUENCE</scope>
    <source>
        <strain evidence="3">CGMCC 1.6293</strain>
    </source>
</reference>
<accession>A0A917SZV9</accession>
<organism evidence="3 4">
    <name type="scientific">Pseudooceanicola nanhaiensis</name>
    <dbReference type="NCBI Taxonomy" id="375761"/>
    <lineage>
        <taxon>Bacteria</taxon>
        <taxon>Pseudomonadati</taxon>
        <taxon>Pseudomonadota</taxon>
        <taxon>Alphaproteobacteria</taxon>
        <taxon>Rhodobacterales</taxon>
        <taxon>Paracoccaceae</taxon>
        <taxon>Pseudooceanicola</taxon>
    </lineage>
</organism>
<reference evidence="3" key="2">
    <citation type="submission" date="2020-09" db="EMBL/GenBank/DDBJ databases">
        <authorList>
            <person name="Sun Q."/>
            <person name="Zhou Y."/>
        </authorList>
    </citation>
    <scope>NUCLEOTIDE SEQUENCE</scope>
    <source>
        <strain evidence="3">CGMCC 1.6293</strain>
    </source>
</reference>
<gene>
    <name evidence="3" type="ORF">GCM10011534_27500</name>
</gene>
<dbReference type="GO" id="GO:0042952">
    <property type="term" value="P:beta-ketoadipate pathway"/>
    <property type="evidence" value="ECO:0007669"/>
    <property type="project" value="InterPro"/>
</dbReference>
<evidence type="ECO:0000259" key="2">
    <source>
        <dbReference type="Pfam" id="PF00561"/>
    </source>
</evidence>
<dbReference type="InterPro" id="IPR000073">
    <property type="entry name" value="AB_hydrolase_1"/>
</dbReference>
<protein>
    <submittedName>
        <fullName evidence="3">3-oxoadipate enol-lactonase</fullName>
    </submittedName>
</protein>
<dbReference type="InterPro" id="IPR050266">
    <property type="entry name" value="AB_hydrolase_sf"/>
</dbReference>
<dbReference type="PRINTS" id="PR00111">
    <property type="entry name" value="ABHYDROLASE"/>
</dbReference>
<dbReference type="InterPro" id="IPR029058">
    <property type="entry name" value="AB_hydrolase_fold"/>
</dbReference>
<feature type="domain" description="AB hydrolase-1" evidence="2">
    <location>
        <begin position="23"/>
        <end position="132"/>
    </location>
</feature>
<evidence type="ECO:0000256" key="1">
    <source>
        <dbReference type="ARBA" id="ARBA00022801"/>
    </source>
</evidence>
<sequence length="262" mass="28222">MKIADLGDIRLHYSDEGDPDGAPIVFANSLGTDFRLWDKIVPNLPAGLRIIRYDKRGHGLSDVPAGPYSMGTLVSDAEKLMDRLGVKDALFVGLSIGGMIAQGLSVKRPDLVRAVVISNSGAKIGTKEMWDDRIKAVREGGVAALADAIMDRWFAKPFHATDEFHAWRNMLLATPTEGYAGCSAAISGTDFYTPTSGLRIPALGIAGADDGSTPPDLVRETIDLIPGSRFELIRKAGHLPPVEQPEAYSRILNDFIRGTGHV</sequence>
<dbReference type="PANTHER" id="PTHR43798:SF31">
    <property type="entry name" value="AB HYDROLASE SUPERFAMILY PROTEIN YCLE"/>
    <property type="match status" value="1"/>
</dbReference>
<dbReference type="GO" id="GO:0047570">
    <property type="term" value="F:3-oxoadipate enol-lactonase activity"/>
    <property type="evidence" value="ECO:0007669"/>
    <property type="project" value="InterPro"/>
</dbReference>
<evidence type="ECO:0000313" key="4">
    <source>
        <dbReference type="Proteomes" id="UP000649829"/>
    </source>
</evidence>
<name>A0A917SZV9_9RHOB</name>
<dbReference type="SUPFAM" id="SSF53474">
    <property type="entry name" value="alpha/beta-Hydrolases"/>
    <property type="match status" value="1"/>
</dbReference>
<dbReference type="PANTHER" id="PTHR43798">
    <property type="entry name" value="MONOACYLGLYCEROL LIPASE"/>
    <property type="match status" value="1"/>
</dbReference>
<dbReference type="InterPro" id="IPR026968">
    <property type="entry name" value="PcaD/CatD"/>
</dbReference>
<dbReference type="AlphaFoldDB" id="A0A917SZV9"/>
<keyword evidence="1" id="KW-0378">Hydrolase</keyword>
<comment type="caution">
    <text evidence="3">The sequence shown here is derived from an EMBL/GenBank/DDBJ whole genome shotgun (WGS) entry which is preliminary data.</text>
</comment>